<comment type="caution">
    <text evidence="2">The sequence shown here is derived from an EMBL/GenBank/DDBJ whole genome shotgun (WGS) entry which is preliminary data.</text>
</comment>
<reference evidence="1" key="4">
    <citation type="submission" date="2024-05" db="EMBL/GenBank/DDBJ databases">
        <authorList>
            <person name="Sun Q."/>
            <person name="Zhou Y."/>
        </authorList>
    </citation>
    <scope>NUCLEOTIDE SEQUENCE</scope>
    <source>
        <strain evidence="1">CGMCC 1.11013</strain>
    </source>
</reference>
<dbReference type="EMBL" id="JFHE01000005">
    <property type="protein sequence ID" value="KDR35865.1"/>
    <property type="molecule type" value="Genomic_DNA"/>
</dbReference>
<dbReference type="OrthoDB" id="7059287at2"/>
<accession>A0A069P5B2</accession>
<protein>
    <recommendedName>
        <fullName evidence="5">DUF1828 domain-containing protein</fullName>
    </recommendedName>
</protein>
<dbReference type="EMBL" id="BMEG01000009">
    <property type="protein sequence ID" value="GGD86934.1"/>
    <property type="molecule type" value="Genomic_DNA"/>
</dbReference>
<keyword evidence="4" id="KW-1185">Reference proteome</keyword>
<organism evidence="2 3">
    <name type="scientific">Caballeronia grimmiae</name>
    <dbReference type="NCBI Taxonomy" id="1071679"/>
    <lineage>
        <taxon>Bacteria</taxon>
        <taxon>Pseudomonadati</taxon>
        <taxon>Pseudomonadota</taxon>
        <taxon>Betaproteobacteria</taxon>
        <taxon>Burkholderiales</taxon>
        <taxon>Burkholderiaceae</taxon>
        <taxon>Caballeronia</taxon>
    </lineage>
</organism>
<proteinExistence type="predicted"/>
<evidence type="ECO:0000313" key="1">
    <source>
        <dbReference type="EMBL" id="GGD86934.1"/>
    </source>
</evidence>
<evidence type="ECO:0000313" key="2">
    <source>
        <dbReference type="EMBL" id="KDR35865.1"/>
    </source>
</evidence>
<evidence type="ECO:0008006" key="5">
    <source>
        <dbReference type="Google" id="ProtNLM"/>
    </source>
</evidence>
<dbReference type="eggNOG" id="ENOG5032BTI">
    <property type="taxonomic scope" value="Bacteria"/>
</dbReference>
<dbReference type="AlphaFoldDB" id="A0A069P5B2"/>
<evidence type="ECO:0000313" key="3">
    <source>
        <dbReference type="Proteomes" id="UP000027439"/>
    </source>
</evidence>
<gene>
    <name evidence="2" type="ORF">BG57_25055</name>
    <name evidence="1" type="ORF">GCM10010985_46960</name>
</gene>
<reference evidence="2 3" key="2">
    <citation type="submission" date="2014-03" db="EMBL/GenBank/DDBJ databases">
        <title>Draft Genome Sequences of Four Burkholderia Strains.</title>
        <authorList>
            <person name="Liu X.Y."/>
            <person name="Li C.X."/>
            <person name="Xu J.H."/>
        </authorList>
    </citation>
    <scope>NUCLEOTIDE SEQUENCE [LARGE SCALE GENOMIC DNA]</scope>
    <source>
        <strain evidence="2 3">R27</strain>
    </source>
</reference>
<reference evidence="4" key="3">
    <citation type="journal article" date="2019" name="Int. J. Syst. Evol. Microbiol.">
        <title>The Global Catalogue of Microorganisms (GCM) 10K type strain sequencing project: providing services to taxonomists for standard genome sequencing and annotation.</title>
        <authorList>
            <consortium name="The Broad Institute Genomics Platform"/>
            <consortium name="The Broad Institute Genome Sequencing Center for Infectious Disease"/>
            <person name="Wu L."/>
            <person name="Ma J."/>
        </authorList>
    </citation>
    <scope>NUCLEOTIDE SEQUENCE [LARGE SCALE GENOMIC DNA]</scope>
    <source>
        <strain evidence="4">CGMCC 1.11013</strain>
    </source>
</reference>
<evidence type="ECO:0000313" key="4">
    <source>
        <dbReference type="Proteomes" id="UP000597138"/>
    </source>
</evidence>
<dbReference type="Proteomes" id="UP000027439">
    <property type="component" value="Unassembled WGS sequence"/>
</dbReference>
<reference evidence="1" key="1">
    <citation type="journal article" date="2014" name="Int. J. Syst. Evol. Microbiol.">
        <title>Complete genome of a new Firmicutes species belonging to the dominant human colonic microbiota ('Ruminococcus bicirculans') reveals two chromosomes and a selective capacity to utilize plant glucans.</title>
        <authorList>
            <consortium name="NISC Comparative Sequencing Program"/>
            <person name="Wegmann U."/>
            <person name="Louis P."/>
            <person name="Goesmann A."/>
            <person name="Henrissat B."/>
            <person name="Duncan S.H."/>
            <person name="Flint H.J."/>
        </authorList>
    </citation>
    <scope>NUCLEOTIDE SEQUENCE</scope>
    <source>
        <strain evidence="1">CGMCC 1.11013</strain>
    </source>
</reference>
<sequence length="251" mass="27303">MELTQTLKRCICSLFEVHADTNGVQRIVTPLEYPGTGDRVVVRVRPADDGYLIDENGEACLNASMAGGDVESAAVGRWSHELAELSPASLGGDEVIRASTNDERLIAPYVFRVAEAAQQLYAVATSQADRQSSSDFKDQLTSVLVSIAHELQVPLRSDVELPIAGGWVADHVIDIGKPMIIIGASNPARLLEAEMIFMQYKVQKMTGYVLAIAESQKAVTKKQFERASYYTDKTVAFDAANLKDMIGASLH</sequence>
<dbReference type="Proteomes" id="UP000597138">
    <property type="component" value="Unassembled WGS sequence"/>
</dbReference>
<name>A0A069P5B2_9BURK</name>
<dbReference type="RefSeq" id="WP_035962184.1">
    <property type="nucleotide sequence ID" value="NZ_BMEG01000009.1"/>
</dbReference>
<dbReference type="STRING" id="1071679.BG57_25055"/>